<dbReference type="Proteomes" id="UP001206692">
    <property type="component" value="Unassembled WGS sequence"/>
</dbReference>
<keyword evidence="5" id="KW-1185">Reference proteome</keyword>
<dbReference type="PANTHER" id="PTHR43278">
    <property type="entry name" value="NAD(P)H-DEPENDENT FMN-CONTAINING OXIDOREDUCTASE YWQN-RELATED"/>
    <property type="match status" value="1"/>
</dbReference>
<keyword evidence="2" id="KW-0288">FMN</keyword>
<dbReference type="PANTHER" id="PTHR43278:SF4">
    <property type="entry name" value="NAD(P)H-DEPENDENT FMN-CONTAINING OXIDOREDUCTASE YWQN-RELATED"/>
    <property type="match status" value="1"/>
</dbReference>
<dbReference type="SUPFAM" id="SSF52218">
    <property type="entry name" value="Flavoproteins"/>
    <property type="match status" value="1"/>
</dbReference>
<dbReference type="InterPro" id="IPR051796">
    <property type="entry name" value="ISF_SsuE-like"/>
</dbReference>
<accession>A0ABT1SS58</accession>
<evidence type="ECO:0000256" key="2">
    <source>
        <dbReference type="ARBA" id="ARBA00022643"/>
    </source>
</evidence>
<name>A0ABT1SS58_9FIRM</name>
<evidence type="ECO:0000256" key="1">
    <source>
        <dbReference type="ARBA" id="ARBA00022630"/>
    </source>
</evidence>
<reference evidence="4 5" key="1">
    <citation type="submission" date="2022-06" db="EMBL/GenBank/DDBJ databases">
        <title>Isolation of gut microbiota from human fecal samples.</title>
        <authorList>
            <person name="Pamer E.G."/>
            <person name="Barat B."/>
            <person name="Waligurski E."/>
            <person name="Medina S."/>
            <person name="Paddock L."/>
            <person name="Mostad J."/>
        </authorList>
    </citation>
    <scope>NUCLEOTIDE SEQUENCE [LARGE SCALE GENOMIC DNA]</scope>
    <source>
        <strain evidence="4 5">DFI.1.1</strain>
    </source>
</reference>
<proteinExistence type="predicted"/>
<evidence type="ECO:0000313" key="5">
    <source>
        <dbReference type="Proteomes" id="UP001206692"/>
    </source>
</evidence>
<feature type="domain" description="NADPH-dependent FMN reductase-like" evidence="3">
    <location>
        <begin position="2"/>
        <end position="161"/>
    </location>
</feature>
<dbReference type="InterPro" id="IPR029039">
    <property type="entry name" value="Flavoprotein-like_sf"/>
</dbReference>
<protein>
    <submittedName>
        <fullName evidence="4">Flavodoxin family protein</fullName>
    </submittedName>
</protein>
<dbReference type="Pfam" id="PF03358">
    <property type="entry name" value="FMN_red"/>
    <property type="match status" value="1"/>
</dbReference>
<dbReference type="Gene3D" id="3.40.50.360">
    <property type="match status" value="1"/>
</dbReference>
<organism evidence="4 5">
    <name type="scientific">Megasphaera massiliensis</name>
    <dbReference type="NCBI Taxonomy" id="1232428"/>
    <lineage>
        <taxon>Bacteria</taxon>
        <taxon>Bacillati</taxon>
        <taxon>Bacillota</taxon>
        <taxon>Negativicutes</taxon>
        <taxon>Veillonellales</taxon>
        <taxon>Veillonellaceae</taxon>
        <taxon>Megasphaera</taxon>
    </lineage>
</organism>
<dbReference type="InterPro" id="IPR005025">
    <property type="entry name" value="FMN_Rdtase-like_dom"/>
</dbReference>
<keyword evidence="1" id="KW-0285">Flavoprotein</keyword>
<evidence type="ECO:0000313" key="4">
    <source>
        <dbReference type="EMBL" id="MCQ5342155.1"/>
    </source>
</evidence>
<comment type="caution">
    <text evidence="4">The sequence shown here is derived from an EMBL/GenBank/DDBJ whole genome shotgun (WGS) entry which is preliminary data.</text>
</comment>
<gene>
    <name evidence="4" type="ORF">NE675_03775</name>
</gene>
<dbReference type="RefSeq" id="WP_227163210.1">
    <property type="nucleotide sequence ID" value="NZ_JAJCIO010000018.1"/>
</dbReference>
<dbReference type="EMBL" id="JANGEW010000004">
    <property type="protein sequence ID" value="MCQ5342155.1"/>
    <property type="molecule type" value="Genomic_DNA"/>
</dbReference>
<sequence length="215" mass="23838">MMKVLMVNGSPHLKGCTYTALEEVGKTLKENGVDYEIFQLGPRPMRDCIGCNKCQGQGCIFKDDNDDAVNRFLEKAKEADGFVFGSPVYYAHPSGQILSFLNRVFYSSAVGELYPVFAGKPGAAIVSARRGGTTAAIDVLNKYFGIASMPIVPSTYWNMVHGMSPDEVRKDLEGLQTMRNVGRNLAWMLKGFAKQEAESVFADHVETEYRTDFNH</sequence>
<evidence type="ECO:0000259" key="3">
    <source>
        <dbReference type="Pfam" id="PF03358"/>
    </source>
</evidence>